<reference evidence="3" key="2">
    <citation type="submission" date="2013-12" db="EMBL/GenBank/DDBJ databases">
        <authorList>
            <person name="Yu Y."/>
            <person name="Lee S."/>
            <person name="de Baynast K."/>
            <person name="Wissotski M."/>
            <person name="Liu L."/>
            <person name="Talag J."/>
            <person name="Goicoechea J."/>
            <person name="Angelova A."/>
            <person name="Jetty R."/>
            <person name="Kudrna D."/>
            <person name="Golser W."/>
            <person name="Rivera L."/>
            <person name="Zhang J."/>
            <person name="Wing R."/>
        </authorList>
    </citation>
    <scope>NUCLEOTIDE SEQUENCE</scope>
</reference>
<reference evidence="2 3" key="1">
    <citation type="submission" date="2012-08" db="EMBL/GenBank/DDBJ databases">
        <title>Oryza genome evolution.</title>
        <authorList>
            <person name="Wing R.A."/>
        </authorList>
    </citation>
    <scope>NUCLEOTIDE SEQUENCE</scope>
</reference>
<accession>A0A0D9XCF1</accession>
<dbReference type="AlphaFoldDB" id="A0A0D9XCF1"/>
<name>A0A0D9XCF1_9ORYZ</name>
<dbReference type="EnsemblPlants" id="LPERR09G03650.1">
    <property type="protein sequence ID" value="LPERR09G03650.1"/>
    <property type="gene ID" value="LPERR09G03650"/>
</dbReference>
<reference evidence="2" key="3">
    <citation type="submission" date="2015-04" db="UniProtKB">
        <authorList>
            <consortium name="EnsemblPlants"/>
        </authorList>
    </citation>
    <scope>IDENTIFICATION</scope>
</reference>
<evidence type="ECO:0000256" key="1">
    <source>
        <dbReference type="SAM" id="MobiDB-lite"/>
    </source>
</evidence>
<evidence type="ECO:0000313" key="2">
    <source>
        <dbReference type="EnsemblPlants" id="LPERR09G03650.1"/>
    </source>
</evidence>
<evidence type="ECO:0000313" key="3">
    <source>
        <dbReference type="Proteomes" id="UP000032180"/>
    </source>
</evidence>
<organism evidence="2 3">
    <name type="scientific">Leersia perrieri</name>
    <dbReference type="NCBI Taxonomy" id="77586"/>
    <lineage>
        <taxon>Eukaryota</taxon>
        <taxon>Viridiplantae</taxon>
        <taxon>Streptophyta</taxon>
        <taxon>Embryophyta</taxon>
        <taxon>Tracheophyta</taxon>
        <taxon>Spermatophyta</taxon>
        <taxon>Magnoliopsida</taxon>
        <taxon>Liliopsida</taxon>
        <taxon>Poales</taxon>
        <taxon>Poaceae</taxon>
        <taxon>BOP clade</taxon>
        <taxon>Oryzoideae</taxon>
        <taxon>Oryzeae</taxon>
        <taxon>Oryzinae</taxon>
        <taxon>Leersia</taxon>
    </lineage>
</organism>
<dbReference type="HOGENOM" id="CLU_1809002_0_0_1"/>
<protein>
    <submittedName>
        <fullName evidence="2">Uncharacterized protein</fullName>
    </submittedName>
</protein>
<dbReference type="Gramene" id="LPERR09G03650.1">
    <property type="protein sequence ID" value="LPERR09G03650.1"/>
    <property type="gene ID" value="LPERR09G03650"/>
</dbReference>
<proteinExistence type="predicted"/>
<dbReference type="Proteomes" id="UP000032180">
    <property type="component" value="Chromosome 9"/>
</dbReference>
<keyword evidence="3" id="KW-1185">Reference proteome</keyword>
<sequence length="143" mass="15904">MGLSSFLCIGGAGAKAKKSKKKPAAKAISAPITDPPVDLTDKSPPSPTMEATAIYDTYTGDDDSTQQDSFHDGFCNDENCTNYRHYGSNYRHYDSNGCNHGGYGFLFQGYSHGDRDHLFGSDDSSMHSRRYIKFDSYRHYDEC</sequence>
<feature type="region of interest" description="Disordered" evidence="1">
    <location>
        <begin position="12"/>
        <end position="50"/>
    </location>
</feature>
<feature type="compositionally biased region" description="Basic residues" evidence="1">
    <location>
        <begin position="15"/>
        <end position="24"/>
    </location>
</feature>